<protein>
    <submittedName>
        <fullName evidence="2">Uncharacterized protein</fullName>
    </submittedName>
</protein>
<gene>
    <name evidence="2" type="ORF">SDC9_154831</name>
</gene>
<accession>A0A645F1D0</accession>
<feature type="region of interest" description="Disordered" evidence="1">
    <location>
        <begin position="1"/>
        <end position="21"/>
    </location>
</feature>
<evidence type="ECO:0000313" key="2">
    <source>
        <dbReference type="EMBL" id="MPN07560.1"/>
    </source>
</evidence>
<comment type="caution">
    <text evidence="2">The sequence shown here is derived from an EMBL/GenBank/DDBJ whole genome shotgun (WGS) entry which is preliminary data.</text>
</comment>
<name>A0A645F1D0_9ZZZZ</name>
<organism evidence="2">
    <name type="scientific">bioreactor metagenome</name>
    <dbReference type="NCBI Taxonomy" id="1076179"/>
    <lineage>
        <taxon>unclassified sequences</taxon>
        <taxon>metagenomes</taxon>
        <taxon>ecological metagenomes</taxon>
    </lineage>
</organism>
<dbReference type="AlphaFoldDB" id="A0A645F1D0"/>
<sequence length="97" mass="10628">MLGVGRLGSRHPMGLVARHQVNPPRRTPIVVTAADHRGGLILIDQPGQHVEHAVQSVDRAPLLIPESGRNTVVRAEVQRRSIHDEAERVSHPPMVPP</sequence>
<proteinExistence type="predicted"/>
<evidence type="ECO:0000256" key="1">
    <source>
        <dbReference type="SAM" id="MobiDB-lite"/>
    </source>
</evidence>
<dbReference type="EMBL" id="VSSQ01053536">
    <property type="protein sequence ID" value="MPN07560.1"/>
    <property type="molecule type" value="Genomic_DNA"/>
</dbReference>
<reference evidence="2" key="1">
    <citation type="submission" date="2019-08" db="EMBL/GenBank/DDBJ databases">
        <authorList>
            <person name="Kucharzyk K."/>
            <person name="Murdoch R.W."/>
            <person name="Higgins S."/>
            <person name="Loffler F."/>
        </authorList>
    </citation>
    <scope>NUCLEOTIDE SEQUENCE</scope>
</reference>